<dbReference type="Pfam" id="PF05635">
    <property type="entry name" value="23S_rRNA_IVP"/>
    <property type="match status" value="1"/>
</dbReference>
<evidence type="ECO:0000313" key="2">
    <source>
        <dbReference type="Proteomes" id="UP000676169"/>
    </source>
</evidence>
<sequence>MTAQRFEDLRIWQDARVLANQIYDAFGPDSVAARDFGFRDQIQRAGVSVMNNIAEGFERRTDADFARFLDLAKGSNGEVRSMLYLAEDRRYLSTDTASSIRSFSEQLSRGIESLAKHLRR</sequence>
<dbReference type="InterPro" id="IPR012657">
    <property type="entry name" value="23S_rRNA-intervening_sequence"/>
</dbReference>
<dbReference type="EMBL" id="CP073100">
    <property type="protein sequence ID" value="QUE50243.1"/>
    <property type="molecule type" value="Genomic_DNA"/>
</dbReference>
<dbReference type="InterPro" id="IPR036583">
    <property type="entry name" value="23S_rRNA_IVS_sf"/>
</dbReference>
<organism evidence="1 2">
    <name type="scientific">Luteolibacter ambystomatis</name>
    <dbReference type="NCBI Taxonomy" id="2824561"/>
    <lineage>
        <taxon>Bacteria</taxon>
        <taxon>Pseudomonadati</taxon>
        <taxon>Verrucomicrobiota</taxon>
        <taxon>Verrucomicrobiia</taxon>
        <taxon>Verrucomicrobiales</taxon>
        <taxon>Verrucomicrobiaceae</taxon>
        <taxon>Luteolibacter</taxon>
    </lineage>
</organism>
<dbReference type="Gene3D" id="1.20.1440.60">
    <property type="entry name" value="23S rRNA-intervening sequence"/>
    <property type="match status" value="1"/>
</dbReference>
<dbReference type="NCBIfam" id="TIGR02436">
    <property type="entry name" value="four helix bundle protein"/>
    <property type="match status" value="1"/>
</dbReference>
<dbReference type="AlphaFoldDB" id="A0A975G7I8"/>
<dbReference type="SUPFAM" id="SSF158446">
    <property type="entry name" value="IVS-encoded protein-like"/>
    <property type="match status" value="1"/>
</dbReference>
<evidence type="ECO:0000313" key="1">
    <source>
        <dbReference type="EMBL" id="QUE50243.1"/>
    </source>
</evidence>
<reference evidence="1" key="1">
    <citation type="submission" date="2021-04" db="EMBL/GenBank/DDBJ databases">
        <title>Luteolibacter sp. 32A isolated from the skin of an Anderson's salamander (Ambystoma andersonii).</title>
        <authorList>
            <person name="Spergser J."/>
            <person name="Busse H.-J."/>
        </authorList>
    </citation>
    <scope>NUCLEOTIDE SEQUENCE</scope>
    <source>
        <strain evidence="1">32A</strain>
    </source>
</reference>
<dbReference type="CDD" id="cd16377">
    <property type="entry name" value="23S_rRNA_IVP_like"/>
    <property type="match status" value="1"/>
</dbReference>
<dbReference type="PANTHER" id="PTHR38471">
    <property type="entry name" value="FOUR HELIX BUNDLE PROTEIN"/>
    <property type="match status" value="1"/>
</dbReference>
<keyword evidence="2" id="KW-1185">Reference proteome</keyword>
<dbReference type="Proteomes" id="UP000676169">
    <property type="component" value="Chromosome"/>
</dbReference>
<dbReference type="KEGG" id="lamb:KBB96_15365"/>
<dbReference type="PANTHER" id="PTHR38471:SF2">
    <property type="entry name" value="FOUR HELIX BUNDLE PROTEIN"/>
    <property type="match status" value="1"/>
</dbReference>
<accession>A0A975G7I8</accession>
<dbReference type="RefSeq" id="WP_211630363.1">
    <property type="nucleotide sequence ID" value="NZ_CP073100.1"/>
</dbReference>
<proteinExistence type="predicted"/>
<gene>
    <name evidence="1" type="ORF">KBB96_15365</name>
</gene>
<name>A0A975G7I8_9BACT</name>
<protein>
    <submittedName>
        <fullName evidence="1">Four helix bundle protein</fullName>
    </submittedName>
</protein>